<feature type="compositionally biased region" description="Gly residues" evidence="1">
    <location>
        <begin position="19"/>
        <end position="29"/>
    </location>
</feature>
<feature type="region of interest" description="Disordered" evidence="1">
    <location>
        <begin position="1"/>
        <end position="39"/>
    </location>
</feature>
<sequence>MEDTVAAPGSTPPRRSPGGPDGQGGPGEPGGRHDAPERGPAADAVRRSLLFSLLLLGALLAERLPFPWSGTGLLFTAGALVAGGLALADAVRARRSGTLVVLAAGLVLALFVLVAQVVALVVWPLQDGLRDCLAGAVGSARLTRSAGRGAPAPRTAGRRER</sequence>
<keyword evidence="2" id="KW-0812">Transmembrane</keyword>
<evidence type="ECO:0000313" key="4">
    <source>
        <dbReference type="Proteomes" id="UP000555552"/>
    </source>
</evidence>
<dbReference type="RefSeq" id="WP_171202300.1">
    <property type="nucleotide sequence ID" value="NZ_JABEMA010000042.1"/>
</dbReference>
<dbReference type="EMBL" id="JABEMA010000042">
    <property type="protein sequence ID" value="NNH22452.1"/>
    <property type="molecule type" value="Genomic_DNA"/>
</dbReference>
<feature type="transmembrane region" description="Helical" evidence="2">
    <location>
        <begin position="72"/>
        <end position="91"/>
    </location>
</feature>
<reference evidence="3 4" key="1">
    <citation type="submission" date="2020-05" db="EMBL/GenBank/DDBJ databases">
        <title>MicrobeNet Type strains.</title>
        <authorList>
            <person name="Nicholson A.C."/>
        </authorList>
    </citation>
    <scope>NUCLEOTIDE SEQUENCE [LARGE SCALE GENOMIC DNA]</scope>
    <source>
        <strain evidence="3 4">JCM 14547</strain>
    </source>
</reference>
<proteinExistence type="predicted"/>
<feature type="transmembrane region" description="Helical" evidence="2">
    <location>
        <begin position="98"/>
        <end position="123"/>
    </location>
</feature>
<organism evidence="3 4">
    <name type="scientific">Pseudokineococcus marinus</name>
    <dbReference type="NCBI Taxonomy" id="351215"/>
    <lineage>
        <taxon>Bacteria</taxon>
        <taxon>Bacillati</taxon>
        <taxon>Actinomycetota</taxon>
        <taxon>Actinomycetes</taxon>
        <taxon>Kineosporiales</taxon>
        <taxon>Kineosporiaceae</taxon>
        <taxon>Pseudokineococcus</taxon>
    </lineage>
</organism>
<name>A0A849BNQ6_9ACTN</name>
<protein>
    <submittedName>
        <fullName evidence="3">Uncharacterized protein</fullName>
    </submittedName>
</protein>
<evidence type="ECO:0000256" key="2">
    <source>
        <dbReference type="SAM" id="Phobius"/>
    </source>
</evidence>
<comment type="caution">
    <text evidence="3">The sequence shown here is derived from an EMBL/GenBank/DDBJ whole genome shotgun (WGS) entry which is preliminary data.</text>
</comment>
<gene>
    <name evidence="3" type="ORF">HLB09_04975</name>
</gene>
<keyword evidence="2" id="KW-0472">Membrane</keyword>
<dbReference type="AlphaFoldDB" id="A0A849BNQ6"/>
<evidence type="ECO:0000256" key="1">
    <source>
        <dbReference type="SAM" id="MobiDB-lite"/>
    </source>
</evidence>
<evidence type="ECO:0000313" key="3">
    <source>
        <dbReference type="EMBL" id="NNH22452.1"/>
    </source>
</evidence>
<keyword evidence="4" id="KW-1185">Reference proteome</keyword>
<dbReference type="Proteomes" id="UP000555552">
    <property type="component" value="Unassembled WGS sequence"/>
</dbReference>
<keyword evidence="2" id="KW-1133">Transmembrane helix</keyword>
<accession>A0A849BNQ6</accession>